<reference evidence="1 2" key="1">
    <citation type="submission" date="2018-08" db="EMBL/GenBank/DDBJ databases">
        <title>Recombination of ecologically and evolutionarily significant loci maintains genetic cohesion in the Pseudomonas syringae species complex.</title>
        <authorList>
            <person name="Dillon M."/>
            <person name="Thakur S."/>
            <person name="Almeida R.N.D."/>
            <person name="Weir B.S."/>
            <person name="Guttman D.S."/>
        </authorList>
    </citation>
    <scope>NUCLEOTIDE SEQUENCE [LARGE SCALE GENOMIC DNA]</scope>
    <source>
        <strain evidence="1 2">19322</strain>
    </source>
</reference>
<dbReference type="EMBL" id="RBNS01000095">
    <property type="protein sequence ID" value="RML55507.1"/>
    <property type="molecule type" value="Genomic_DNA"/>
</dbReference>
<comment type="caution">
    <text evidence="1">The sequence shown here is derived from an EMBL/GenBank/DDBJ whole genome shotgun (WGS) entry which is preliminary data.</text>
</comment>
<dbReference type="AlphaFoldDB" id="A0A3M2WVQ5"/>
<organism evidence="1 2">
    <name type="scientific">Pseudomonas amygdali pv. morsprunorum</name>
    <dbReference type="NCBI Taxonomy" id="129138"/>
    <lineage>
        <taxon>Bacteria</taxon>
        <taxon>Pseudomonadati</taxon>
        <taxon>Pseudomonadota</taxon>
        <taxon>Gammaproteobacteria</taxon>
        <taxon>Pseudomonadales</taxon>
        <taxon>Pseudomonadaceae</taxon>
        <taxon>Pseudomonas</taxon>
        <taxon>Pseudomonas amygdali</taxon>
    </lineage>
</organism>
<keyword evidence="1" id="KW-0449">Lipoprotein</keyword>
<name>A0A3M2WVQ5_PSEA0</name>
<evidence type="ECO:0000313" key="1">
    <source>
        <dbReference type="EMBL" id="RML55507.1"/>
    </source>
</evidence>
<dbReference type="InterPro" id="IPR021747">
    <property type="entry name" value="DUF3313"/>
</dbReference>
<dbReference type="Pfam" id="PF11769">
    <property type="entry name" value="DUF3313"/>
    <property type="match status" value="1"/>
</dbReference>
<gene>
    <name evidence="1" type="ORF">ALQ94_100785</name>
</gene>
<dbReference type="Proteomes" id="UP000277952">
    <property type="component" value="Unassembled WGS sequence"/>
</dbReference>
<accession>A0A3M2WVQ5</accession>
<proteinExistence type="predicted"/>
<protein>
    <submittedName>
        <fullName evidence="1">Putative Lipoprotein</fullName>
    </submittedName>
</protein>
<evidence type="ECO:0000313" key="2">
    <source>
        <dbReference type="Proteomes" id="UP000277952"/>
    </source>
</evidence>
<sequence length="244" mass="26805">MMNIHSLVVAWEAVQLEIIMHNPRCSKMVLLCALSIPAVFLAGCSSQGPHPYTGIGSSSQLRLNQQEDAYRIPYRYQVSVDWRQYHKVMLEPVTIYKGADGQFSGMDARDKMTLAKTMTGEFSEALSERFQLASAPSAETLRIRITLTGAETTTPGLSTFSRFDIGMGSYNLVQSMRDREGTFTGSVTYAVEIFDASTSRLLEAYVTKQYPTVYDISSTFGSLTAAKTGITNGATNLANSLSSR</sequence>